<gene>
    <name evidence="10" type="ORF">SAMN05192529_12035</name>
</gene>
<comment type="similarity">
    <text evidence="8">Belongs to the TonB-dependent receptor family.</text>
</comment>
<proteinExistence type="inferred from homology"/>
<keyword evidence="5" id="KW-0732">Signal</keyword>
<keyword evidence="6 8" id="KW-0472">Membrane</keyword>
<keyword evidence="2 8" id="KW-0813">Transport</keyword>
<evidence type="ECO:0000256" key="1">
    <source>
        <dbReference type="ARBA" id="ARBA00004571"/>
    </source>
</evidence>
<keyword evidence="4 8" id="KW-0812">Transmembrane</keyword>
<dbReference type="InterPro" id="IPR036942">
    <property type="entry name" value="Beta-barrel_TonB_sf"/>
</dbReference>
<dbReference type="AlphaFoldDB" id="A0A1H4BDX2"/>
<dbReference type="GO" id="GO:0044718">
    <property type="term" value="P:siderophore transmembrane transport"/>
    <property type="evidence" value="ECO:0007669"/>
    <property type="project" value="TreeGrafter"/>
</dbReference>
<evidence type="ECO:0000256" key="8">
    <source>
        <dbReference type="PROSITE-ProRule" id="PRU01360"/>
    </source>
</evidence>
<keyword evidence="11" id="KW-1185">Reference proteome</keyword>
<dbReference type="SUPFAM" id="SSF49464">
    <property type="entry name" value="Carboxypeptidase regulatory domain-like"/>
    <property type="match status" value="1"/>
</dbReference>
<dbReference type="InterPro" id="IPR012910">
    <property type="entry name" value="Plug_dom"/>
</dbReference>
<evidence type="ECO:0000256" key="4">
    <source>
        <dbReference type="ARBA" id="ARBA00022692"/>
    </source>
</evidence>
<sequence length="807" mass="90054">MTFKKGNSITFLNYFALSLVFFCVLIQTASAQQKSKNVLIKGLIINLQNEPVSDAFIQIAPGNKRMLTDKNGLFSVQLTEEKQYQIFIKATGYQNLSTNFSAVNMQENGQPIAWQLQDSTGELSDVKVNSLNQKQKLATAPIKAQIVDLKAAEGQSVSLIELLNRSAGVKIRTTGGLGASNQILLNGFQNKAVRFFKDGIPTDYLGAAFDLGAVPVNLLDHVEIYKGVVPVFLGADALGGAVNLVSKDVNHSLLNASYQFGSFNTHRATVNGVYYSPKGHFFAGINAYMNYSDNNYKVEVPVTDNETGITSEINTNIFHGKYNSYYGEAFAGFKDLNWADLVKLSITGYNIHRDFPFGATMDKAFGKAKGLQNSLIGSLLYKKSFLDHRLNWEQFFVASRLNSHTVDTAGGHYDWYGNFTANPSEFGELSDMGSLAKLHYDYLLSRTGLAYKISGTQKLSANVVFNQFKRKGADPMGYEFKAGGDVLEVPATYKKLIAGLSLESDLLPNRLQNNLIGKFYHYTTDATDADYYGNPVNTQNSRSAWGIADGIKVTLNNYSFINLSVETALRLPEQDELFGDGHLKLSNFDLQPERSFNLNLGYKIIKPQKWSLEVNGFFRHTNHLILLMPLNLIYSQSQNVDEVKGKGIDADLGVFITQWLQATGNFTYQDLRLKNTGYSATEGARLKNTPYFFANTGLHGSWHNFLKKADFLTAYWLFGYVREYYLSYIPKSVEPDGFLGLFGRARIDARNIIPDQQIHTIGLGYEPAHSPFKLGLEVKDLFDTQIFDQFKIQNPGRSFSIKVSYSL</sequence>
<dbReference type="EMBL" id="FNQY01000020">
    <property type="protein sequence ID" value="SEA46363.1"/>
    <property type="molecule type" value="Genomic_DNA"/>
</dbReference>
<evidence type="ECO:0000313" key="11">
    <source>
        <dbReference type="Proteomes" id="UP000199041"/>
    </source>
</evidence>
<feature type="domain" description="TonB-dependent receptor plug" evidence="9">
    <location>
        <begin position="140"/>
        <end position="241"/>
    </location>
</feature>
<comment type="subcellular location">
    <subcellularLocation>
        <location evidence="1 8">Cell outer membrane</location>
        <topology evidence="1 8">Multi-pass membrane protein</topology>
    </subcellularLocation>
</comment>
<dbReference type="InterPro" id="IPR037066">
    <property type="entry name" value="Plug_dom_sf"/>
</dbReference>
<dbReference type="Proteomes" id="UP000199041">
    <property type="component" value="Unassembled WGS sequence"/>
</dbReference>
<dbReference type="PANTHER" id="PTHR30069:SF29">
    <property type="entry name" value="HEMOGLOBIN AND HEMOGLOBIN-HAPTOGLOBIN-BINDING PROTEIN 1-RELATED"/>
    <property type="match status" value="1"/>
</dbReference>
<evidence type="ECO:0000256" key="7">
    <source>
        <dbReference type="ARBA" id="ARBA00023237"/>
    </source>
</evidence>
<dbReference type="SUPFAM" id="SSF56935">
    <property type="entry name" value="Porins"/>
    <property type="match status" value="1"/>
</dbReference>
<dbReference type="Gene3D" id="2.40.170.20">
    <property type="entry name" value="TonB-dependent receptor, beta-barrel domain"/>
    <property type="match status" value="1"/>
</dbReference>
<reference evidence="10 11" key="1">
    <citation type="submission" date="2016-10" db="EMBL/GenBank/DDBJ databases">
        <authorList>
            <person name="de Groot N.N."/>
        </authorList>
    </citation>
    <scope>NUCLEOTIDE SEQUENCE [LARGE SCALE GENOMIC DNA]</scope>
    <source>
        <strain evidence="10 11">Vu-144</strain>
    </source>
</reference>
<dbReference type="Gene3D" id="2.60.40.1120">
    <property type="entry name" value="Carboxypeptidase-like, regulatory domain"/>
    <property type="match status" value="1"/>
</dbReference>
<evidence type="ECO:0000259" key="9">
    <source>
        <dbReference type="Pfam" id="PF07715"/>
    </source>
</evidence>
<dbReference type="PROSITE" id="PS52016">
    <property type="entry name" value="TONB_DEPENDENT_REC_3"/>
    <property type="match status" value="1"/>
</dbReference>
<keyword evidence="10" id="KW-0675">Receptor</keyword>
<dbReference type="STRING" id="551991.SAMN05192529_12035"/>
<dbReference type="GO" id="GO:0015344">
    <property type="term" value="F:siderophore uptake transmembrane transporter activity"/>
    <property type="evidence" value="ECO:0007669"/>
    <property type="project" value="TreeGrafter"/>
</dbReference>
<evidence type="ECO:0000256" key="2">
    <source>
        <dbReference type="ARBA" id="ARBA00022448"/>
    </source>
</evidence>
<dbReference type="Pfam" id="PF07715">
    <property type="entry name" value="Plug"/>
    <property type="match status" value="1"/>
</dbReference>
<dbReference type="PANTHER" id="PTHR30069">
    <property type="entry name" value="TONB-DEPENDENT OUTER MEMBRANE RECEPTOR"/>
    <property type="match status" value="1"/>
</dbReference>
<dbReference type="InterPro" id="IPR008969">
    <property type="entry name" value="CarboxyPept-like_regulatory"/>
</dbReference>
<evidence type="ECO:0000313" key="10">
    <source>
        <dbReference type="EMBL" id="SEA46363.1"/>
    </source>
</evidence>
<protein>
    <submittedName>
        <fullName evidence="10">Outer membrane receptor proteins, mostly Fe transport</fullName>
    </submittedName>
</protein>
<evidence type="ECO:0000256" key="5">
    <source>
        <dbReference type="ARBA" id="ARBA00022729"/>
    </source>
</evidence>
<name>A0A1H4BDX2_9BACT</name>
<evidence type="ECO:0000256" key="6">
    <source>
        <dbReference type="ARBA" id="ARBA00023136"/>
    </source>
</evidence>
<accession>A0A1H4BDX2</accession>
<organism evidence="10 11">
    <name type="scientific">Arachidicoccus rhizosphaerae</name>
    <dbReference type="NCBI Taxonomy" id="551991"/>
    <lineage>
        <taxon>Bacteria</taxon>
        <taxon>Pseudomonadati</taxon>
        <taxon>Bacteroidota</taxon>
        <taxon>Chitinophagia</taxon>
        <taxon>Chitinophagales</taxon>
        <taxon>Chitinophagaceae</taxon>
        <taxon>Arachidicoccus</taxon>
    </lineage>
</organism>
<dbReference type="RefSeq" id="WP_170831255.1">
    <property type="nucleotide sequence ID" value="NZ_FNQY01000020.1"/>
</dbReference>
<keyword evidence="7 8" id="KW-0998">Cell outer membrane</keyword>
<dbReference type="InterPro" id="IPR039426">
    <property type="entry name" value="TonB-dep_rcpt-like"/>
</dbReference>
<keyword evidence="3 8" id="KW-1134">Transmembrane beta strand</keyword>
<dbReference type="GO" id="GO:0009279">
    <property type="term" value="C:cell outer membrane"/>
    <property type="evidence" value="ECO:0007669"/>
    <property type="project" value="UniProtKB-SubCell"/>
</dbReference>
<evidence type="ECO:0000256" key="3">
    <source>
        <dbReference type="ARBA" id="ARBA00022452"/>
    </source>
</evidence>
<dbReference type="Gene3D" id="2.170.130.10">
    <property type="entry name" value="TonB-dependent receptor, plug domain"/>
    <property type="match status" value="1"/>
</dbReference>